<evidence type="ECO:0000256" key="7">
    <source>
        <dbReference type="PIRNR" id="PIRNR036421"/>
    </source>
</evidence>
<dbReference type="InterPro" id="IPR036034">
    <property type="entry name" value="PDZ_sf"/>
</dbReference>
<dbReference type="EMBL" id="JACOSL010000012">
    <property type="protein sequence ID" value="MBI1755832.1"/>
    <property type="molecule type" value="Genomic_DNA"/>
</dbReference>
<gene>
    <name evidence="11" type="ORF">HYR64_01830</name>
</gene>
<dbReference type="SUPFAM" id="SSF52096">
    <property type="entry name" value="ClpP/crotonase"/>
    <property type="match status" value="1"/>
</dbReference>
<dbReference type="Gene3D" id="3.90.226.10">
    <property type="entry name" value="2-enoyl-CoA Hydratase, Chain A, domain 1"/>
    <property type="match status" value="1"/>
</dbReference>
<dbReference type="Gene3D" id="3.30.750.44">
    <property type="match status" value="1"/>
</dbReference>
<feature type="chain" id="PRO_5037578127" description="Tricorn protease homolog" evidence="9">
    <location>
        <begin position="22"/>
        <end position="1040"/>
    </location>
</feature>
<accession>A0A931PTU4</accession>
<dbReference type="Pfam" id="PF07676">
    <property type="entry name" value="PD40"/>
    <property type="match status" value="1"/>
</dbReference>
<dbReference type="Pfam" id="PF13180">
    <property type="entry name" value="PDZ_2"/>
    <property type="match status" value="1"/>
</dbReference>
<dbReference type="GO" id="GO:0008236">
    <property type="term" value="F:serine-type peptidase activity"/>
    <property type="evidence" value="ECO:0007669"/>
    <property type="project" value="UniProtKB-UniRule"/>
</dbReference>
<dbReference type="SUPFAM" id="SSF82171">
    <property type="entry name" value="DPP6 N-terminal domain-like"/>
    <property type="match status" value="1"/>
</dbReference>
<comment type="similarity">
    <text evidence="2 7">Belongs to the peptidase S41B family.</text>
</comment>
<evidence type="ECO:0000313" key="12">
    <source>
        <dbReference type="Proteomes" id="UP000727962"/>
    </source>
</evidence>
<evidence type="ECO:0000256" key="3">
    <source>
        <dbReference type="ARBA" id="ARBA00022490"/>
    </source>
</evidence>
<proteinExistence type="inferred from homology"/>
<dbReference type="Pfam" id="PF14684">
    <property type="entry name" value="Tricorn_C1"/>
    <property type="match status" value="1"/>
</dbReference>
<feature type="active site" description="Charge relay system" evidence="8">
    <location>
        <position position="1003"/>
    </location>
</feature>
<dbReference type="SUPFAM" id="SSF50156">
    <property type="entry name" value="PDZ domain-like"/>
    <property type="match status" value="1"/>
</dbReference>
<dbReference type="Pfam" id="PF03572">
    <property type="entry name" value="Peptidase_S41"/>
    <property type="match status" value="1"/>
</dbReference>
<keyword evidence="4 7" id="KW-0645">Protease</keyword>
<dbReference type="GO" id="GO:0005737">
    <property type="term" value="C:cytoplasm"/>
    <property type="evidence" value="ECO:0007669"/>
    <property type="project" value="UniProtKB-SubCell"/>
</dbReference>
<dbReference type="InterPro" id="IPR001478">
    <property type="entry name" value="PDZ"/>
</dbReference>
<name>A0A931PTU4_FIMGI</name>
<keyword evidence="6 7" id="KW-0720">Serine protease</keyword>
<evidence type="ECO:0000256" key="8">
    <source>
        <dbReference type="PIRSR" id="PIRSR036421-1"/>
    </source>
</evidence>
<comment type="subcellular location">
    <subcellularLocation>
        <location evidence="1 7">Cytoplasm</location>
    </subcellularLocation>
</comment>
<evidence type="ECO:0000313" key="11">
    <source>
        <dbReference type="EMBL" id="MBI1755832.1"/>
    </source>
</evidence>
<dbReference type="Gene3D" id="2.30.42.10">
    <property type="match status" value="1"/>
</dbReference>
<keyword evidence="5 7" id="KW-0378">Hydrolase</keyword>
<keyword evidence="3 7" id="KW-0963">Cytoplasm</keyword>
<protein>
    <recommendedName>
        <fullName evidence="7">Tricorn protease homolog</fullName>
        <ecNumber evidence="7">3.4.21.-</ecNumber>
    </recommendedName>
</protein>
<dbReference type="EC" id="3.4.21.-" evidence="7"/>
<dbReference type="PROSITE" id="PS50106">
    <property type="entry name" value="PDZ"/>
    <property type="match status" value="1"/>
</dbReference>
<dbReference type="PIRSF" id="PIRSF036421">
    <property type="entry name" value="Tricorn_protease"/>
    <property type="match status" value="1"/>
</dbReference>
<dbReference type="AlphaFoldDB" id="A0A931PTU4"/>
<dbReference type="Proteomes" id="UP000727962">
    <property type="component" value="Unassembled WGS sequence"/>
</dbReference>
<dbReference type="InterPro" id="IPR029045">
    <property type="entry name" value="ClpP/crotonase-like_dom_sf"/>
</dbReference>
<feature type="domain" description="PDZ" evidence="10">
    <location>
        <begin position="759"/>
        <end position="816"/>
    </location>
</feature>
<evidence type="ECO:0000256" key="6">
    <source>
        <dbReference type="ARBA" id="ARBA00022825"/>
    </source>
</evidence>
<dbReference type="Gene3D" id="2.120.10.30">
    <property type="entry name" value="TolB, C-terminal domain"/>
    <property type="match status" value="1"/>
</dbReference>
<feature type="active site" description="Nucleophile" evidence="8">
    <location>
        <position position="947"/>
    </location>
</feature>
<dbReference type="GO" id="GO:0006508">
    <property type="term" value="P:proteolysis"/>
    <property type="evidence" value="ECO:0007669"/>
    <property type="project" value="UniProtKB-UniRule"/>
</dbReference>
<evidence type="ECO:0000259" key="10">
    <source>
        <dbReference type="PROSITE" id="PS50106"/>
    </source>
</evidence>
<dbReference type="CDD" id="cd07562">
    <property type="entry name" value="Peptidase_S41_TRI"/>
    <property type="match status" value="1"/>
</dbReference>
<evidence type="ECO:0000256" key="4">
    <source>
        <dbReference type="ARBA" id="ARBA00022670"/>
    </source>
</evidence>
<feature type="signal peptide" evidence="9">
    <location>
        <begin position="1"/>
        <end position="21"/>
    </location>
</feature>
<comment type="caution">
    <text evidence="11">The sequence shown here is derived from an EMBL/GenBank/DDBJ whole genome shotgun (WGS) entry which is preliminary data.</text>
</comment>
<dbReference type="PANTHER" id="PTHR43253:SF1">
    <property type="entry name" value="TRICORN PROTEASE HOMOLOG 2-RELATED"/>
    <property type="match status" value="1"/>
</dbReference>
<evidence type="ECO:0000256" key="5">
    <source>
        <dbReference type="ARBA" id="ARBA00022801"/>
    </source>
</evidence>
<keyword evidence="9" id="KW-0732">Signal</keyword>
<dbReference type="InterPro" id="IPR011659">
    <property type="entry name" value="WD40"/>
</dbReference>
<reference evidence="11" key="1">
    <citation type="submission" date="2020-07" db="EMBL/GenBank/DDBJ databases">
        <title>Huge and variable diversity of episymbiotic CPR bacteria and DPANN archaea in groundwater ecosystems.</title>
        <authorList>
            <person name="He C.Y."/>
            <person name="Keren R."/>
            <person name="Whittaker M."/>
            <person name="Farag I.F."/>
            <person name="Doudna J."/>
            <person name="Cate J.H.D."/>
            <person name="Banfield J.F."/>
        </authorList>
    </citation>
    <scope>NUCLEOTIDE SEQUENCE</scope>
    <source>
        <strain evidence="11">NC_groundwater_17_Pr7_B-0.1um_64_12</strain>
    </source>
</reference>
<dbReference type="InterPro" id="IPR011042">
    <property type="entry name" value="6-blade_b-propeller_TolB-like"/>
</dbReference>
<sequence length="1040" mass="112061">MSSLRPMLVATALALVAAAHADPIRRASTPAISPDGGRIAFSWQGDIWVVPRSGGRAERLTVHPATDTAPRWTPDGKRVVFASNRHGHYDVYSMQATGGDVQRLTSDSGNSVPDCVSADGRTIYGHSSAFTGGRFNLFKVPITGGELVRLTDHTYEGAYFAATLPGGKRLVYNRGSYGTGGWLKPTTKSAAMPNLWVADVGVPLTNQHPIAKSESTQMFPAASSAGSIFYVSNASGWPNLWRINADGSGAKRLTDHRDGTMRYPSVSLDGRWVAYDFESELYVYDAVAAKPTKIEVDVPIDQRSNPVSDLELTSGVQDFAVAPDGKRLALAVRGDLYVIPEKGGFTRRLTTNAGFDGQPVLLDPKKILYVAGDAGHRELMTVTIDGKRESFLKDPKDLTHPSLSPDGKTVAFLRGTDEIAVIPVAGGTPKVVIEGSFNESLLGDTPFSWSPDGKWLVVDVQTPLASSEVTLVEVGGERRVVVARTARGAGVPQFLPNGKGVFFLANEYGSQVDLFVVDLTPQELVFTEDELDKPVDKPEAKKPEPPVVEVDPVGIERRLRRLTTGLGIADDDQPIPIASADSKSIYARVGGQLVAVPVAGGAAKPAEGAPTGISSIKLSGKKLIVLAGGKLSGIDLDPAGAFAKPGSIPIPFAASASIDVRQEEQALFDEIWWAMDRLYYDSKLNGKDWPAIKDKFQQVLPFTADRGDFYDLMEEMMEELDSSHLGSSAPSVETPGADAPGYIGVEFDPVALDARSVYIVKRIVPGSPAAHPQSRLTVGDRVVAVDAVEPSSTKTVASLLNHKVAKKVVLTVERGDKKLDIALKPVGPAMQRQLEYDAWVEWQRKETDRLSGGKLAYLHVRAMDEASYELFLRQIRTLTVGKKGAIVDVRYNGGGSTSHRLLSVLIKTPWLIRTTRGAHGLRLSENIYRGDSLELPTALLANSSSFSNAEVMAEGFRRLGRGPIIGERTPGYVIGTGAMALWDGGRIRTPVIGAYAVGGENLEANGRRPDFAVPFDPDAWTQGRDTQLEKAVEELLKQVK</sequence>
<dbReference type="InterPro" id="IPR012393">
    <property type="entry name" value="Tricorn_protease"/>
</dbReference>
<dbReference type="SMART" id="SM00228">
    <property type="entry name" value="PDZ"/>
    <property type="match status" value="1"/>
</dbReference>
<dbReference type="InterPro" id="IPR028204">
    <property type="entry name" value="Tricorn_C1"/>
</dbReference>
<dbReference type="SUPFAM" id="SSF69304">
    <property type="entry name" value="Tricorn protease N-terminal domain"/>
    <property type="match status" value="1"/>
</dbReference>
<dbReference type="Pfam" id="PF26549">
    <property type="entry name" value="Tricorn_N"/>
    <property type="match status" value="1"/>
</dbReference>
<dbReference type="InterPro" id="IPR005151">
    <property type="entry name" value="Tail-specific_protease"/>
</dbReference>
<evidence type="ECO:0000256" key="1">
    <source>
        <dbReference type="ARBA" id="ARBA00004496"/>
    </source>
</evidence>
<evidence type="ECO:0000256" key="9">
    <source>
        <dbReference type="SAM" id="SignalP"/>
    </source>
</evidence>
<feature type="active site" description="Charge relay system" evidence="8">
    <location>
        <position position="724"/>
    </location>
</feature>
<evidence type="ECO:0000256" key="2">
    <source>
        <dbReference type="ARBA" id="ARBA00008524"/>
    </source>
</evidence>
<dbReference type="Gene3D" id="2.120.10.60">
    <property type="entry name" value="Tricorn protease N-terminal domain"/>
    <property type="match status" value="1"/>
</dbReference>
<dbReference type="SMART" id="SM00245">
    <property type="entry name" value="TSPc"/>
    <property type="match status" value="1"/>
</dbReference>
<organism evidence="11 12">
    <name type="scientific">Fimbriimonas ginsengisoli</name>
    <dbReference type="NCBI Taxonomy" id="1005039"/>
    <lineage>
        <taxon>Bacteria</taxon>
        <taxon>Bacillati</taxon>
        <taxon>Armatimonadota</taxon>
        <taxon>Fimbriimonadia</taxon>
        <taxon>Fimbriimonadales</taxon>
        <taxon>Fimbriimonadaceae</taxon>
        <taxon>Fimbriimonas</taxon>
    </lineage>
</organism>
<dbReference type="PANTHER" id="PTHR43253">
    <property type="entry name" value="TRICORN PROTEASE HOMOLOG 2-RELATED"/>
    <property type="match status" value="1"/>
</dbReference>
<comment type="function">
    <text evidence="7">Degrades oligopeptides.</text>
</comment>